<keyword evidence="1" id="KW-0813">Transport</keyword>
<dbReference type="Gene3D" id="3.40.50.300">
    <property type="entry name" value="P-loop containing nucleotide triphosphate hydrolases"/>
    <property type="match status" value="1"/>
</dbReference>
<dbReference type="Pfam" id="PF00005">
    <property type="entry name" value="ABC_tran"/>
    <property type="match status" value="1"/>
</dbReference>
<name>A0ABQ3UZP6_9CHLR</name>
<keyword evidence="2" id="KW-0547">Nucleotide-binding</keyword>
<dbReference type="CDD" id="cd03230">
    <property type="entry name" value="ABC_DR_subfamily_A"/>
    <property type="match status" value="1"/>
</dbReference>
<dbReference type="PROSITE" id="PS50893">
    <property type="entry name" value="ABC_TRANSPORTER_2"/>
    <property type="match status" value="1"/>
</dbReference>
<feature type="domain" description="ABC transporter" evidence="5">
    <location>
        <begin position="28"/>
        <end position="258"/>
    </location>
</feature>
<gene>
    <name evidence="6" type="ORF">KSB_66450</name>
</gene>
<dbReference type="EMBL" id="BNJG01000002">
    <property type="protein sequence ID" value="GHO58170.1"/>
    <property type="molecule type" value="Genomic_DNA"/>
</dbReference>
<evidence type="ECO:0000313" key="7">
    <source>
        <dbReference type="Proteomes" id="UP000654345"/>
    </source>
</evidence>
<evidence type="ECO:0000259" key="5">
    <source>
        <dbReference type="PROSITE" id="PS50893"/>
    </source>
</evidence>
<evidence type="ECO:0000256" key="2">
    <source>
        <dbReference type="ARBA" id="ARBA00022741"/>
    </source>
</evidence>
<feature type="compositionally biased region" description="Polar residues" evidence="4">
    <location>
        <begin position="1"/>
        <end position="12"/>
    </location>
</feature>
<evidence type="ECO:0000256" key="1">
    <source>
        <dbReference type="ARBA" id="ARBA00022448"/>
    </source>
</evidence>
<reference evidence="6 7" key="1">
    <citation type="journal article" date="2021" name="Int. J. Syst. Evol. Microbiol.">
        <title>Reticulibacter mediterranei gen. nov., sp. nov., within the new family Reticulibacteraceae fam. nov., and Ktedonospora formicarum gen. nov., sp. nov., Ktedonobacter robiniae sp. nov., Dictyobacter formicarum sp. nov. and Dictyobacter arantiisoli sp. nov., belonging to the class Ktedonobacteria.</title>
        <authorList>
            <person name="Yabe S."/>
            <person name="Zheng Y."/>
            <person name="Wang C.M."/>
            <person name="Sakai Y."/>
            <person name="Abe K."/>
            <person name="Yokota A."/>
            <person name="Donadio S."/>
            <person name="Cavaletti L."/>
            <person name="Monciardini P."/>
        </authorList>
    </citation>
    <scope>NUCLEOTIDE SEQUENCE [LARGE SCALE GENOMIC DNA]</scope>
    <source>
        <strain evidence="6 7">SOSP1-30</strain>
    </source>
</reference>
<dbReference type="InterPro" id="IPR003439">
    <property type="entry name" value="ABC_transporter-like_ATP-bd"/>
</dbReference>
<keyword evidence="7" id="KW-1185">Reference proteome</keyword>
<proteinExistence type="predicted"/>
<evidence type="ECO:0000256" key="3">
    <source>
        <dbReference type="ARBA" id="ARBA00022840"/>
    </source>
</evidence>
<organism evidence="6 7">
    <name type="scientific">Ktedonobacter robiniae</name>
    <dbReference type="NCBI Taxonomy" id="2778365"/>
    <lineage>
        <taxon>Bacteria</taxon>
        <taxon>Bacillati</taxon>
        <taxon>Chloroflexota</taxon>
        <taxon>Ktedonobacteria</taxon>
        <taxon>Ktedonobacterales</taxon>
        <taxon>Ktedonobacteraceae</taxon>
        <taxon>Ktedonobacter</taxon>
    </lineage>
</organism>
<dbReference type="InterPro" id="IPR050763">
    <property type="entry name" value="ABC_transporter_ATP-binding"/>
</dbReference>
<dbReference type="SUPFAM" id="SSF52540">
    <property type="entry name" value="P-loop containing nucleoside triphosphate hydrolases"/>
    <property type="match status" value="1"/>
</dbReference>
<evidence type="ECO:0000313" key="6">
    <source>
        <dbReference type="EMBL" id="GHO58170.1"/>
    </source>
</evidence>
<evidence type="ECO:0000256" key="4">
    <source>
        <dbReference type="SAM" id="MobiDB-lite"/>
    </source>
</evidence>
<keyword evidence="3 6" id="KW-0067">ATP-binding</keyword>
<accession>A0ABQ3UZP6</accession>
<comment type="caution">
    <text evidence="6">The sequence shown here is derived from an EMBL/GenBank/DDBJ whole genome shotgun (WGS) entry which is preliminary data.</text>
</comment>
<dbReference type="PANTHER" id="PTHR42711">
    <property type="entry name" value="ABC TRANSPORTER ATP-BINDING PROTEIN"/>
    <property type="match status" value="1"/>
</dbReference>
<dbReference type="PANTHER" id="PTHR42711:SF19">
    <property type="entry name" value="DOXORUBICIN RESISTANCE ATP-BINDING PROTEIN DRRA"/>
    <property type="match status" value="1"/>
</dbReference>
<protein>
    <submittedName>
        <fullName evidence="6">ABC transporter ATP-binding protein</fullName>
    </submittedName>
</protein>
<dbReference type="InterPro" id="IPR027417">
    <property type="entry name" value="P-loop_NTPase"/>
</dbReference>
<dbReference type="SMART" id="SM00382">
    <property type="entry name" value="AAA"/>
    <property type="match status" value="1"/>
</dbReference>
<dbReference type="InterPro" id="IPR003593">
    <property type="entry name" value="AAA+_ATPase"/>
</dbReference>
<sequence length="274" mass="28889">MEGNHMTSSMPQGRSAHLPEGSESMPALSIAGLHKVFGDMVAVNHIDLTVPQGSFFGVVGPNGAGKTTLLSMSVGLLRPTAGQVKVFGIDVWAKAIRAKTLLGVLPDGLALPERLTGRELLTFLGRLRGLDPTTVAQRSEELLAVTGLTKAERTLVIDYSTGMRKKIGLATALLHNPKLLVLDEPFEAVDPVSASTLKTILQRFVAAGGTVVLSSHVMALVEQLCDSVAVIANGSVAAFGPLDQVRAGRSLEETFMQLVGVEVSGEEQLSWLAS</sequence>
<dbReference type="GO" id="GO:0005524">
    <property type="term" value="F:ATP binding"/>
    <property type="evidence" value="ECO:0007669"/>
    <property type="project" value="UniProtKB-KW"/>
</dbReference>
<feature type="region of interest" description="Disordered" evidence="4">
    <location>
        <begin position="1"/>
        <end position="22"/>
    </location>
</feature>
<dbReference type="Proteomes" id="UP000654345">
    <property type="component" value="Unassembled WGS sequence"/>
</dbReference>